<keyword evidence="3 8" id="KW-0812">Transmembrane</keyword>
<evidence type="ECO:0000256" key="8">
    <source>
        <dbReference type="SAM" id="Phobius"/>
    </source>
</evidence>
<dbReference type="InterPro" id="IPR013783">
    <property type="entry name" value="Ig-like_fold"/>
</dbReference>
<dbReference type="InterPro" id="IPR003599">
    <property type="entry name" value="Ig_sub"/>
</dbReference>
<dbReference type="InterPro" id="IPR013106">
    <property type="entry name" value="Ig_V-set"/>
</dbReference>
<dbReference type="GO" id="GO:0009897">
    <property type="term" value="C:external side of plasma membrane"/>
    <property type="evidence" value="ECO:0007669"/>
    <property type="project" value="TreeGrafter"/>
</dbReference>
<keyword evidence="12" id="KW-1185">Reference proteome</keyword>
<gene>
    <name evidence="11" type="ORF">PECUL_23A024251</name>
</gene>
<keyword evidence="6" id="KW-1015">Disulfide bond</keyword>
<dbReference type="SUPFAM" id="SSF48726">
    <property type="entry name" value="Immunoglobulin"/>
    <property type="match status" value="2"/>
</dbReference>
<feature type="chain" id="PRO_5041956519" evidence="9">
    <location>
        <begin position="23"/>
        <end position="301"/>
    </location>
</feature>
<feature type="signal peptide" evidence="9">
    <location>
        <begin position="1"/>
        <end position="22"/>
    </location>
</feature>
<evidence type="ECO:0000256" key="2">
    <source>
        <dbReference type="ARBA" id="ARBA00008215"/>
    </source>
</evidence>
<keyword evidence="4 8" id="KW-1133">Transmembrane helix</keyword>
<dbReference type="PROSITE" id="PS50835">
    <property type="entry name" value="IG_LIKE"/>
    <property type="match status" value="2"/>
</dbReference>
<evidence type="ECO:0000313" key="11">
    <source>
        <dbReference type="EMBL" id="CAH2219025.1"/>
    </source>
</evidence>
<dbReference type="EMBL" id="OW240912">
    <property type="protein sequence ID" value="CAH2219025.1"/>
    <property type="molecule type" value="Genomic_DNA"/>
</dbReference>
<sequence>MCCRHILRLGLILIVFSVANQATYTPLSVYIGEEAVLSCGHDPGNSLIVLNWIIKPTDQRQCTISYDTEDNQTQNNCSKRITFDNFSLHIFNSKPIDDGFYRCEISDPTGIFYMTFILQVLVQPSLILKLNSDGHLECLALGGNPAANISWSPEPQYGNTTKKRMSNMTWATVSTYSKENISASTMTCVISHPTFAEDKFMTMNDTDRSIPLWVVLATVIFIISTIILGSLIFWQRSNIRKCLSVDKPNTASVNQERDNAQQNTEEVEPYASFTQKINTIYNSTPQLSKSDKIYWTVDNNS</sequence>
<reference evidence="11" key="1">
    <citation type="submission" date="2022-03" db="EMBL/GenBank/DDBJ databases">
        <authorList>
            <person name="Alioto T."/>
            <person name="Alioto T."/>
            <person name="Gomez Garrido J."/>
        </authorList>
    </citation>
    <scope>NUCLEOTIDE SEQUENCE</scope>
</reference>
<proteinExistence type="inferred from homology"/>
<dbReference type="Proteomes" id="UP001295444">
    <property type="component" value="Chromosome 01"/>
</dbReference>
<organism evidence="11 12">
    <name type="scientific">Pelobates cultripes</name>
    <name type="common">Western spadefoot toad</name>
    <dbReference type="NCBI Taxonomy" id="61616"/>
    <lineage>
        <taxon>Eukaryota</taxon>
        <taxon>Metazoa</taxon>
        <taxon>Chordata</taxon>
        <taxon>Craniata</taxon>
        <taxon>Vertebrata</taxon>
        <taxon>Euteleostomi</taxon>
        <taxon>Amphibia</taxon>
        <taxon>Batrachia</taxon>
        <taxon>Anura</taxon>
        <taxon>Pelobatoidea</taxon>
        <taxon>Pelobatidae</taxon>
        <taxon>Pelobates</taxon>
    </lineage>
</organism>
<name>A0AAD1QWW3_PELCU</name>
<evidence type="ECO:0000256" key="7">
    <source>
        <dbReference type="ARBA" id="ARBA00023180"/>
    </source>
</evidence>
<evidence type="ECO:0000256" key="4">
    <source>
        <dbReference type="ARBA" id="ARBA00022989"/>
    </source>
</evidence>
<keyword evidence="5 8" id="KW-0472">Membrane</keyword>
<keyword evidence="9" id="KW-0732">Signal</keyword>
<comment type="similarity">
    <text evidence="2">Belongs to the CD200R family.</text>
</comment>
<dbReference type="SMART" id="SM00409">
    <property type="entry name" value="IG"/>
    <property type="match status" value="1"/>
</dbReference>
<dbReference type="PANTHER" id="PTHR21462:SF2">
    <property type="entry name" value="CELL SURFACE GLYCOPROTEIN CD200 RECEPTOR 2"/>
    <property type="match status" value="1"/>
</dbReference>
<evidence type="ECO:0000256" key="5">
    <source>
        <dbReference type="ARBA" id="ARBA00023136"/>
    </source>
</evidence>
<evidence type="ECO:0000259" key="10">
    <source>
        <dbReference type="PROSITE" id="PS50835"/>
    </source>
</evidence>
<feature type="domain" description="Ig-like" evidence="10">
    <location>
        <begin position="108"/>
        <end position="202"/>
    </location>
</feature>
<comment type="subcellular location">
    <subcellularLocation>
        <location evidence="1">Membrane</location>
        <topology evidence="1">Single-pass membrane protein</topology>
    </subcellularLocation>
</comment>
<dbReference type="InterPro" id="IPR040012">
    <property type="entry name" value="CD200R"/>
</dbReference>
<keyword evidence="7" id="KW-0325">Glycoprotein</keyword>
<dbReference type="Gene3D" id="2.60.40.10">
    <property type="entry name" value="Immunoglobulins"/>
    <property type="match status" value="2"/>
</dbReference>
<protein>
    <submittedName>
        <fullName evidence="11">Cell surface glyco CD200 receptor 1-A-like</fullName>
    </submittedName>
</protein>
<dbReference type="GO" id="GO:0038023">
    <property type="term" value="F:signaling receptor activity"/>
    <property type="evidence" value="ECO:0007669"/>
    <property type="project" value="InterPro"/>
</dbReference>
<dbReference type="InterPro" id="IPR036179">
    <property type="entry name" value="Ig-like_dom_sf"/>
</dbReference>
<evidence type="ECO:0000256" key="6">
    <source>
        <dbReference type="ARBA" id="ARBA00023157"/>
    </source>
</evidence>
<accession>A0AAD1QWW3</accession>
<dbReference type="Pfam" id="PF07686">
    <property type="entry name" value="V-set"/>
    <property type="match status" value="1"/>
</dbReference>
<evidence type="ECO:0000256" key="3">
    <source>
        <dbReference type="ARBA" id="ARBA00022692"/>
    </source>
</evidence>
<keyword evidence="11" id="KW-0675">Receptor</keyword>
<evidence type="ECO:0000256" key="9">
    <source>
        <dbReference type="SAM" id="SignalP"/>
    </source>
</evidence>
<dbReference type="AlphaFoldDB" id="A0AAD1QWW3"/>
<dbReference type="PANTHER" id="PTHR21462">
    <property type="entry name" value="CELL SURFACE GLYCOPROTEIN OX2 RECEPTOR PRECURSOR"/>
    <property type="match status" value="1"/>
</dbReference>
<feature type="transmembrane region" description="Helical" evidence="8">
    <location>
        <begin position="210"/>
        <end position="234"/>
    </location>
</feature>
<evidence type="ECO:0000256" key="1">
    <source>
        <dbReference type="ARBA" id="ARBA00004167"/>
    </source>
</evidence>
<dbReference type="InterPro" id="IPR007110">
    <property type="entry name" value="Ig-like_dom"/>
</dbReference>
<evidence type="ECO:0000313" key="12">
    <source>
        <dbReference type="Proteomes" id="UP001295444"/>
    </source>
</evidence>
<feature type="domain" description="Ig-like" evidence="10">
    <location>
        <begin position="32"/>
        <end position="107"/>
    </location>
</feature>
<dbReference type="GO" id="GO:0150077">
    <property type="term" value="P:regulation of neuroinflammatory response"/>
    <property type="evidence" value="ECO:0007669"/>
    <property type="project" value="InterPro"/>
</dbReference>